<sequence length="416" mass="40785">MLDYGTSPPEITSAKIYTGPGSGPLLAAAAAYDALAAQLNSFATGYFSVIADLQGESWAGKASAAMAAAATPYAEWATVTASQLERAAGQARAAAASYEQVRIAVVSPVVVTANRARLASLAAANVFGQNTPQIAVAEFEYAEMWAQDTLAMFGYASTAATATQLPSFHEPPPTTNPAGGMAQAAAVAGSAGASGASNSQTVLSQLLTALPQQLGGLATGQAAALPAQADPLLPLELIEAANILLGPTSFGLQTARTVSAIGSFALAGNAFLLTHGGAGIGAAGAAGAAGTAGPVLANAETPVAESGAAAGGHKVVLAHMGGDVAPVGQLTVPPAWADATPVAAATKDPVWLSDAELEGASPWQGSAETDAPGVSPAVGMGPMAAMMGGGLGRQSVAGALRVEPSPFKMPRPSCGG</sequence>
<keyword evidence="5" id="KW-1185">Reference proteome</keyword>
<evidence type="ECO:0008006" key="6">
    <source>
        <dbReference type="Google" id="ProtNLM"/>
    </source>
</evidence>
<evidence type="ECO:0000256" key="1">
    <source>
        <dbReference type="ARBA" id="ARBA00010652"/>
    </source>
</evidence>
<organism evidence="4 5">
    <name type="scientific">Mycolicibacter virginiensis</name>
    <dbReference type="NCBI Taxonomy" id="1795032"/>
    <lineage>
        <taxon>Bacteria</taxon>
        <taxon>Bacillati</taxon>
        <taxon>Actinomycetota</taxon>
        <taxon>Actinomycetes</taxon>
        <taxon>Mycobacteriales</taxon>
        <taxon>Mycobacteriaceae</taxon>
        <taxon>Mycolicibacter</taxon>
    </lineage>
</organism>
<protein>
    <recommendedName>
        <fullName evidence="6">PPE family protein</fullName>
    </recommendedName>
</protein>
<name>A0A9X7NZ66_9MYCO</name>
<reference evidence="4 5" key="1">
    <citation type="submission" date="2018-02" db="EMBL/GenBank/DDBJ databases">
        <title>Draft genome sequence of Mycobacterium virginiense isolated from mud of a swine farm in Japan.</title>
        <authorList>
            <person name="Ohya K."/>
        </authorList>
    </citation>
    <scope>NUCLEOTIDE SEQUENCE [LARGE SCALE GENOMIC DNA]</scope>
    <source>
        <strain evidence="4 5">GF75</strain>
    </source>
</reference>
<dbReference type="EMBL" id="PUEV01000022">
    <property type="protein sequence ID" value="PQM52794.1"/>
    <property type="molecule type" value="Genomic_DNA"/>
</dbReference>
<dbReference type="Gene3D" id="1.20.1260.20">
    <property type="entry name" value="PPE superfamily"/>
    <property type="match status" value="1"/>
</dbReference>
<proteinExistence type="inferred from homology"/>
<dbReference type="GO" id="GO:0052572">
    <property type="term" value="P:response to host immune response"/>
    <property type="evidence" value="ECO:0007669"/>
    <property type="project" value="TreeGrafter"/>
</dbReference>
<dbReference type="PANTHER" id="PTHR46766:SF1">
    <property type="entry name" value="GLUTAMINE-RICH PROTEIN 2"/>
    <property type="match status" value="1"/>
</dbReference>
<gene>
    <name evidence="4" type="ORF">C5U48_07850</name>
</gene>
<dbReference type="Proteomes" id="UP000237911">
    <property type="component" value="Unassembled WGS sequence"/>
</dbReference>
<accession>A0A9X7NZ66</accession>
<dbReference type="InterPro" id="IPR038332">
    <property type="entry name" value="PPE_sf"/>
</dbReference>
<comment type="similarity">
    <text evidence="1">Belongs to the mycobacterial PPE family.</text>
</comment>
<dbReference type="SUPFAM" id="SSF140459">
    <property type="entry name" value="PE/PPE dimer-like"/>
    <property type="match status" value="1"/>
</dbReference>
<dbReference type="PANTHER" id="PTHR46766">
    <property type="entry name" value="GLUTAMINE-RICH PROTEIN 2"/>
    <property type="match status" value="1"/>
</dbReference>
<evidence type="ECO:0000313" key="5">
    <source>
        <dbReference type="Proteomes" id="UP000237911"/>
    </source>
</evidence>
<dbReference type="InterPro" id="IPR000030">
    <property type="entry name" value="PPE_dom"/>
</dbReference>
<evidence type="ECO:0000259" key="3">
    <source>
        <dbReference type="Pfam" id="PF12484"/>
    </source>
</evidence>
<dbReference type="RefSeq" id="WP_105294867.1">
    <property type="nucleotide sequence ID" value="NZ_PUEV01000022.1"/>
</dbReference>
<evidence type="ECO:0000313" key="4">
    <source>
        <dbReference type="EMBL" id="PQM52794.1"/>
    </source>
</evidence>
<dbReference type="Pfam" id="PF00823">
    <property type="entry name" value="PPE"/>
    <property type="match status" value="1"/>
</dbReference>
<comment type="caution">
    <text evidence="4">The sequence shown here is derived from an EMBL/GenBank/DDBJ whole genome shotgun (WGS) entry which is preliminary data.</text>
</comment>
<feature type="domain" description="PPE family C-terminal" evidence="3">
    <location>
        <begin position="318"/>
        <end position="412"/>
    </location>
</feature>
<feature type="domain" description="PPE" evidence="2">
    <location>
        <begin position="3"/>
        <end position="166"/>
    </location>
</feature>
<dbReference type="Pfam" id="PF12484">
    <property type="entry name" value="PPE-SVP"/>
    <property type="match status" value="1"/>
</dbReference>
<dbReference type="AlphaFoldDB" id="A0A9X7NZ66"/>
<evidence type="ECO:0000259" key="2">
    <source>
        <dbReference type="Pfam" id="PF00823"/>
    </source>
</evidence>
<dbReference type="InterPro" id="IPR022171">
    <property type="entry name" value="PPE_C"/>
</dbReference>